<dbReference type="EMBL" id="JAUOPB010000004">
    <property type="protein sequence ID" value="MDO6422178.1"/>
    <property type="molecule type" value="Genomic_DNA"/>
</dbReference>
<protein>
    <recommendedName>
        <fullName evidence="3">Calcineurin-like phosphoesterase domain-containing protein</fullName>
    </recommendedName>
</protein>
<evidence type="ECO:0008006" key="3">
    <source>
        <dbReference type="Google" id="ProtNLM"/>
    </source>
</evidence>
<accession>A0AAW7X3F5</accession>
<dbReference type="AlphaFoldDB" id="A0AAW7X3F5"/>
<sequence length="495" mass="55282">MLNTIIYIKVAILFFILSIPASAKDKNYFQFNNHAVARIANITVVELDGSKEWSGSVKSDTTIYCDDRSCKSPEAKSLAADITVVSVSGGDNQTRCVVKMFDGGRVNIEKDGNQVYCKSFRRGENSPAVIEPYYTMNSGENRNVQFYAISDTQFDDGETSHKNETAQQVSFAALEGIGNSASSSTHYSPQVRGLIVAGDLTMYSEADKRDCYRAAVWRTSDKVVDQHCKLKRNKNNEGIPANIRREYQTGYSRYIFDGLGNHDERTGDGSVKRDRYSLWPKRARAGNIQMAVGNAEPESSSDIPHYSWDWDDVHFVHLNVYPGDAPCSNCRKGKTVDPYSAINFLLYYGLKNVSRSTPIVLIYHYPLEARDYWSDAQVASFKSAIADYNVVATIVGHYHLDPSVSESSWASLKSFSSESDATCSEYNREHKCLYEFNVSSAFGTELGDDAKMDVNLNGTLVKMDIIGNTFTAKRYSVSFQGDDPVYVNEVSFSIE</sequence>
<dbReference type="Proteomes" id="UP001169760">
    <property type="component" value="Unassembled WGS sequence"/>
</dbReference>
<proteinExistence type="predicted"/>
<organism evidence="1 2">
    <name type="scientific">Saccharophagus degradans</name>
    <dbReference type="NCBI Taxonomy" id="86304"/>
    <lineage>
        <taxon>Bacteria</taxon>
        <taxon>Pseudomonadati</taxon>
        <taxon>Pseudomonadota</taxon>
        <taxon>Gammaproteobacteria</taxon>
        <taxon>Cellvibrionales</taxon>
        <taxon>Cellvibrionaceae</taxon>
        <taxon>Saccharophagus</taxon>
    </lineage>
</organism>
<name>A0AAW7X3F5_9GAMM</name>
<dbReference type="RefSeq" id="WP_216062484.1">
    <property type="nucleotide sequence ID" value="NZ_JAHKPP010000002.1"/>
</dbReference>
<evidence type="ECO:0000313" key="2">
    <source>
        <dbReference type="Proteomes" id="UP001169760"/>
    </source>
</evidence>
<reference evidence="1" key="1">
    <citation type="submission" date="2023-07" db="EMBL/GenBank/DDBJ databases">
        <title>Genome content predicts the carbon catabolic preferences of heterotrophic bacteria.</title>
        <authorList>
            <person name="Gralka M."/>
        </authorList>
    </citation>
    <scope>NUCLEOTIDE SEQUENCE</scope>
    <source>
        <strain evidence="1">I3M17_2</strain>
    </source>
</reference>
<evidence type="ECO:0000313" key="1">
    <source>
        <dbReference type="EMBL" id="MDO6422178.1"/>
    </source>
</evidence>
<gene>
    <name evidence="1" type="ORF">Q4521_06815</name>
</gene>
<comment type="caution">
    <text evidence="1">The sequence shown here is derived from an EMBL/GenBank/DDBJ whole genome shotgun (WGS) entry which is preliminary data.</text>
</comment>